<organism evidence="1">
    <name type="scientific">Siphoviridae sp. ctCIv11</name>
    <dbReference type="NCBI Taxonomy" id="2827806"/>
    <lineage>
        <taxon>Viruses</taxon>
        <taxon>Duplodnaviria</taxon>
        <taxon>Heunggongvirae</taxon>
        <taxon>Uroviricota</taxon>
        <taxon>Caudoviricetes</taxon>
    </lineage>
</organism>
<sequence length="51" mass="6361">MTYFPDWRAGQFWMNFLGWLQNDKKLDPFFPEESEMLTYLREYCREEETNG</sequence>
<name>A0A8S5S229_9CAUD</name>
<reference evidence="1" key="1">
    <citation type="journal article" date="2021" name="Proc. Natl. Acad. Sci. U.S.A.">
        <title>A Catalog of Tens of Thousands of Viruses from Human Metagenomes Reveals Hidden Associations with Chronic Diseases.</title>
        <authorList>
            <person name="Tisza M.J."/>
            <person name="Buck C.B."/>
        </authorList>
    </citation>
    <scope>NUCLEOTIDE SEQUENCE</scope>
    <source>
        <strain evidence="1">CtCIv11</strain>
    </source>
</reference>
<protein>
    <submittedName>
        <fullName evidence="1">Uncharacterized protein</fullName>
    </submittedName>
</protein>
<evidence type="ECO:0000313" key="1">
    <source>
        <dbReference type="EMBL" id="DAF45046.1"/>
    </source>
</evidence>
<accession>A0A8S5S229</accession>
<proteinExistence type="predicted"/>
<dbReference type="EMBL" id="BK032513">
    <property type="protein sequence ID" value="DAF45046.1"/>
    <property type="molecule type" value="Genomic_DNA"/>
</dbReference>